<feature type="domain" description="C-JID" evidence="4">
    <location>
        <begin position="653"/>
        <end position="796"/>
    </location>
</feature>
<evidence type="ECO:0000313" key="8">
    <source>
        <dbReference type="Proteomes" id="UP001457282"/>
    </source>
</evidence>
<evidence type="ECO:0000259" key="6">
    <source>
        <dbReference type="Pfam" id="PF23286"/>
    </source>
</evidence>
<accession>A0AAW1VUV4</accession>
<dbReference type="Proteomes" id="UP001457282">
    <property type="component" value="Unassembled WGS sequence"/>
</dbReference>
<dbReference type="Pfam" id="PF23286">
    <property type="entry name" value="LRR_13"/>
    <property type="match status" value="1"/>
</dbReference>
<dbReference type="Pfam" id="PF13855">
    <property type="entry name" value="LRR_8"/>
    <property type="match status" value="1"/>
</dbReference>
<feature type="domain" description="Disease resistance protein RPS4B/Roq1-like leucine-rich repeats" evidence="6">
    <location>
        <begin position="264"/>
        <end position="335"/>
    </location>
</feature>
<keyword evidence="3" id="KW-0611">Plant defense</keyword>
<dbReference type="InterPro" id="IPR001611">
    <property type="entry name" value="Leu-rich_rpt"/>
</dbReference>
<dbReference type="InterPro" id="IPR044974">
    <property type="entry name" value="Disease_R_plants"/>
</dbReference>
<evidence type="ECO:0000259" key="4">
    <source>
        <dbReference type="Pfam" id="PF20160"/>
    </source>
</evidence>
<dbReference type="EMBL" id="JBEDUW010000007">
    <property type="protein sequence ID" value="KAK9910856.1"/>
    <property type="molecule type" value="Genomic_DNA"/>
</dbReference>
<comment type="caution">
    <text evidence="7">The sequence shown here is derived from an EMBL/GenBank/DDBJ whole genome shotgun (WGS) entry which is preliminary data.</text>
</comment>
<evidence type="ECO:0000256" key="2">
    <source>
        <dbReference type="ARBA" id="ARBA00022737"/>
    </source>
</evidence>
<evidence type="ECO:0000256" key="3">
    <source>
        <dbReference type="ARBA" id="ARBA00022821"/>
    </source>
</evidence>
<dbReference type="Gene3D" id="3.80.10.10">
    <property type="entry name" value="Ribonuclease Inhibitor"/>
    <property type="match status" value="3"/>
</dbReference>
<dbReference type="InterPro" id="IPR011713">
    <property type="entry name" value="Leu-rich_rpt_3"/>
</dbReference>
<gene>
    <name evidence="7" type="ORF">M0R45_034795</name>
</gene>
<proteinExistence type="predicted"/>
<dbReference type="GO" id="GO:0006952">
    <property type="term" value="P:defense response"/>
    <property type="evidence" value="ECO:0007669"/>
    <property type="project" value="InterPro"/>
</dbReference>
<keyword evidence="8" id="KW-1185">Reference proteome</keyword>
<dbReference type="InterPro" id="IPR058546">
    <property type="entry name" value="RPS4B/Roq1-like_LRR"/>
</dbReference>
<dbReference type="InterPro" id="IPR058192">
    <property type="entry name" value="WHD_ROQ1-like"/>
</dbReference>
<feature type="domain" description="Disease resistance protein Roq1-like winged-helix" evidence="5">
    <location>
        <begin position="8"/>
        <end position="54"/>
    </location>
</feature>
<organism evidence="7 8">
    <name type="scientific">Rubus argutus</name>
    <name type="common">Southern blackberry</name>
    <dbReference type="NCBI Taxonomy" id="59490"/>
    <lineage>
        <taxon>Eukaryota</taxon>
        <taxon>Viridiplantae</taxon>
        <taxon>Streptophyta</taxon>
        <taxon>Embryophyta</taxon>
        <taxon>Tracheophyta</taxon>
        <taxon>Spermatophyta</taxon>
        <taxon>Magnoliopsida</taxon>
        <taxon>eudicotyledons</taxon>
        <taxon>Gunneridae</taxon>
        <taxon>Pentapetalae</taxon>
        <taxon>rosids</taxon>
        <taxon>fabids</taxon>
        <taxon>Rosales</taxon>
        <taxon>Rosaceae</taxon>
        <taxon>Rosoideae</taxon>
        <taxon>Rosoideae incertae sedis</taxon>
        <taxon>Rubus</taxon>
    </lineage>
</organism>
<dbReference type="SMART" id="SM00369">
    <property type="entry name" value="LRR_TYP"/>
    <property type="match status" value="4"/>
</dbReference>
<dbReference type="Pfam" id="PF20160">
    <property type="entry name" value="C-JID"/>
    <property type="match status" value="1"/>
</dbReference>
<dbReference type="Pfam" id="PF23282">
    <property type="entry name" value="WHD_ROQ1"/>
    <property type="match status" value="1"/>
</dbReference>
<sequence length="842" mass="95767">MHKDFVTEFLDSCGFFPHSGLGVLVDRALITISPFGDTLEMHDLLQDMGREIGRLSRVWSYEDVDRMLKQNMAREAVEGIVLVLNKTKEVYLNTEAFVSMPKLRLLKLNHNCYTTDRYNDECLVWNDSHHTALHKDCKQYVSGELKFLSHELRLLIWPGSPLKYLPANFHPKNLVYLDMPHCHLEQLWEGTKPLKNLEYINLSFSQYLRKLPDLTEATNLKKVILEGCISLLEVHPSISVLKHLVCLNLKGCKKLKSLSSSIHMNSLKLLDLSGCSNLEEFPEISGDMNELPCLNLDETAIKELPSSIEFLQGLVTLTMSNCRSLVCLPDNICKLACLEKLYLDETAIKELPSSIEFLQGLVTLTMRNCRSLVCLPDNICKLACLEKLYLDETAIKELPSSIEFLQGLVTLTMSNCRSLVCLPDNICKLACLEKLYLDGCSKLSNLPENLGDLKHLYHLRVEESGIQQLPFSILRLSYLGTSLSCEGCKEMTAPFSSWPTWIQENPSYSVLVYLDLSDCNLLELSDGISHLSSLESLKLCRNNKLESLPVAMNRLVRLTDLHLEGCKKLKSIPELSSSIQIIDAHDCTALKTVSTPKPPHFFNCLFYNCFQLVQTNLFTDIVETVVRNCFRLVRTSLFQAYYEGHLFVSLPAGSGIPNWFNHQCRGPSVTVQLPPNWFPNKFLGLTICAISNLRGADNSTTLESALCWCTFKANDGDEESFHFPLVDHMGSTNNLLESDHMFLRYRHSSSPREWQNQGKYTEARFRVVRGDNGFNRKDPMTLEDCSWITSCGVSLFPVNNEDSLSVDLWDSERSKRKRETIERDKETMGVAVQDRKKLNMFR</sequence>
<dbReference type="AlphaFoldDB" id="A0AAW1VUV4"/>
<dbReference type="PANTHER" id="PTHR11017">
    <property type="entry name" value="LEUCINE-RICH REPEAT-CONTAINING PROTEIN"/>
    <property type="match status" value="1"/>
</dbReference>
<protein>
    <submittedName>
        <fullName evidence="7">Uncharacterized protein</fullName>
    </submittedName>
</protein>
<reference evidence="7 8" key="1">
    <citation type="journal article" date="2023" name="G3 (Bethesda)">
        <title>A chromosome-length genome assembly and annotation of blackberry (Rubus argutus, cv. 'Hillquist').</title>
        <authorList>
            <person name="Bruna T."/>
            <person name="Aryal R."/>
            <person name="Dudchenko O."/>
            <person name="Sargent D.J."/>
            <person name="Mead D."/>
            <person name="Buti M."/>
            <person name="Cavallini A."/>
            <person name="Hytonen T."/>
            <person name="Andres J."/>
            <person name="Pham M."/>
            <person name="Weisz D."/>
            <person name="Mascagni F."/>
            <person name="Usai G."/>
            <person name="Natali L."/>
            <person name="Bassil N."/>
            <person name="Fernandez G.E."/>
            <person name="Lomsadze A."/>
            <person name="Armour M."/>
            <person name="Olukolu B."/>
            <person name="Poorten T."/>
            <person name="Britton C."/>
            <person name="Davik J."/>
            <person name="Ashrafi H."/>
            <person name="Aiden E.L."/>
            <person name="Borodovsky M."/>
            <person name="Worthington M."/>
        </authorList>
    </citation>
    <scope>NUCLEOTIDE SEQUENCE [LARGE SCALE GENOMIC DNA]</scope>
    <source>
        <strain evidence="7">PI 553951</strain>
    </source>
</reference>
<keyword evidence="1" id="KW-0433">Leucine-rich repeat</keyword>
<keyword evidence="2" id="KW-0677">Repeat</keyword>
<evidence type="ECO:0000256" key="1">
    <source>
        <dbReference type="ARBA" id="ARBA00022614"/>
    </source>
</evidence>
<dbReference type="InterPro" id="IPR045344">
    <property type="entry name" value="C-JID"/>
</dbReference>
<evidence type="ECO:0000313" key="7">
    <source>
        <dbReference type="EMBL" id="KAK9910856.1"/>
    </source>
</evidence>
<dbReference type="SUPFAM" id="SSF52047">
    <property type="entry name" value="RNI-like"/>
    <property type="match status" value="2"/>
</dbReference>
<dbReference type="InterPro" id="IPR032675">
    <property type="entry name" value="LRR_dom_sf"/>
</dbReference>
<evidence type="ECO:0000259" key="5">
    <source>
        <dbReference type="Pfam" id="PF23282"/>
    </source>
</evidence>
<dbReference type="InterPro" id="IPR003591">
    <property type="entry name" value="Leu-rich_rpt_typical-subtyp"/>
</dbReference>
<name>A0AAW1VUV4_RUBAR</name>
<dbReference type="PANTHER" id="PTHR11017:SF573">
    <property type="entry name" value="ADP-RIBOSYL CYCLASE_CYCLIC ADP-RIBOSE HYDROLASE"/>
    <property type="match status" value="1"/>
</dbReference>
<dbReference type="Pfam" id="PF07725">
    <property type="entry name" value="LRR_3"/>
    <property type="match status" value="1"/>
</dbReference>